<accession>A0A8J3XYL1</accession>
<protein>
    <submittedName>
        <fullName evidence="1">Uncharacterized protein</fullName>
    </submittedName>
</protein>
<sequence length="59" mass="6462">MGWRGVGVSVRFGATRSGNALRGDHRRTPLIGAATEKSEVMIMRVFLTSMPSIYLRVPA</sequence>
<dbReference type="EMBL" id="BOOR01000018">
    <property type="protein sequence ID" value="GII54573.1"/>
    <property type="molecule type" value="Genomic_DNA"/>
</dbReference>
<dbReference type="Proteomes" id="UP000605992">
    <property type="component" value="Unassembled WGS sequence"/>
</dbReference>
<dbReference type="AlphaFoldDB" id="A0A8J3XYL1"/>
<proteinExistence type="predicted"/>
<evidence type="ECO:0000313" key="2">
    <source>
        <dbReference type="Proteomes" id="UP000605992"/>
    </source>
</evidence>
<gene>
    <name evidence="1" type="ORF">Pth03_29620</name>
</gene>
<name>A0A8J3XYL1_9ACTN</name>
<reference evidence="1" key="1">
    <citation type="submission" date="2021-01" db="EMBL/GenBank/DDBJ databases">
        <title>Whole genome shotgun sequence of Planotetraspora thailandica NBRC 104271.</title>
        <authorList>
            <person name="Komaki H."/>
            <person name="Tamura T."/>
        </authorList>
    </citation>
    <scope>NUCLEOTIDE SEQUENCE</scope>
    <source>
        <strain evidence="1">NBRC 104271</strain>
    </source>
</reference>
<organism evidence="1 2">
    <name type="scientific">Planotetraspora thailandica</name>
    <dbReference type="NCBI Taxonomy" id="487172"/>
    <lineage>
        <taxon>Bacteria</taxon>
        <taxon>Bacillati</taxon>
        <taxon>Actinomycetota</taxon>
        <taxon>Actinomycetes</taxon>
        <taxon>Streptosporangiales</taxon>
        <taxon>Streptosporangiaceae</taxon>
        <taxon>Planotetraspora</taxon>
    </lineage>
</organism>
<comment type="caution">
    <text evidence="1">The sequence shown here is derived from an EMBL/GenBank/DDBJ whole genome shotgun (WGS) entry which is preliminary data.</text>
</comment>
<evidence type="ECO:0000313" key="1">
    <source>
        <dbReference type="EMBL" id="GII54573.1"/>
    </source>
</evidence>
<keyword evidence="2" id="KW-1185">Reference proteome</keyword>